<dbReference type="Gene3D" id="3.40.309.10">
    <property type="entry name" value="Aldehyde Dehydrogenase, Chain A, domain 2"/>
    <property type="match status" value="1"/>
</dbReference>
<feature type="domain" description="MaoC-like" evidence="3">
    <location>
        <begin position="539"/>
        <end position="640"/>
    </location>
</feature>
<dbReference type="CDD" id="cd07128">
    <property type="entry name" value="ALDH_MaoC-N"/>
    <property type="match status" value="1"/>
</dbReference>
<dbReference type="Pfam" id="PF01575">
    <property type="entry name" value="MaoC_dehydratas"/>
    <property type="match status" value="1"/>
</dbReference>
<evidence type="ECO:0000313" key="4">
    <source>
        <dbReference type="EMBL" id="MFC4633903.1"/>
    </source>
</evidence>
<organism evidence="4 5">
    <name type="scientific">Dokdonia ponticola</name>
    <dbReference type="NCBI Taxonomy" id="2041041"/>
    <lineage>
        <taxon>Bacteria</taxon>
        <taxon>Pseudomonadati</taxon>
        <taxon>Bacteroidota</taxon>
        <taxon>Flavobacteriia</taxon>
        <taxon>Flavobacteriales</taxon>
        <taxon>Flavobacteriaceae</taxon>
        <taxon>Dokdonia</taxon>
    </lineage>
</organism>
<dbReference type="EMBL" id="JBHSFV010000004">
    <property type="protein sequence ID" value="MFC4633903.1"/>
    <property type="molecule type" value="Genomic_DNA"/>
</dbReference>
<gene>
    <name evidence="4" type="primary">paaZ</name>
    <name evidence="4" type="ORF">ACFO3O_08290</name>
</gene>
<dbReference type="Gene3D" id="3.10.129.10">
    <property type="entry name" value="Hotdog Thioesterase"/>
    <property type="match status" value="1"/>
</dbReference>
<evidence type="ECO:0000313" key="5">
    <source>
        <dbReference type="Proteomes" id="UP001596043"/>
    </source>
</evidence>
<keyword evidence="5" id="KW-1185">Reference proteome</keyword>
<dbReference type="PANTHER" id="PTHR43111:SF1">
    <property type="entry name" value="ALDEHYDE DEHYDROGENASE B-RELATED"/>
    <property type="match status" value="1"/>
</dbReference>
<protein>
    <submittedName>
        <fullName evidence="4">Phenylacetic acid degradation bifunctional protein PaaZ</fullName>
    </submittedName>
</protein>
<proteinExistence type="predicted"/>
<dbReference type="InterPro" id="IPR016162">
    <property type="entry name" value="Ald_DH_N"/>
</dbReference>
<dbReference type="NCBIfam" id="NF008868">
    <property type="entry name" value="PRK11903.1"/>
    <property type="match status" value="1"/>
</dbReference>
<dbReference type="SUPFAM" id="SSF54637">
    <property type="entry name" value="Thioesterase/thiol ester dehydrase-isomerase"/>
    <property type="match status" value="1"/>
</dbReference>
<accession>A0ABV9HWL6</accession>
<evidence type="ECO:0000256" key="1">
    <source>
        <dbReference type="ARBA" id="ARBA00023002"/>
    </source>
</evidence>
<evidence type="ECO:0000259" key="2">
    <source>
        <dbReference type="Pfam" id="PF00171"/>
    </source>
</evidence>
<keyword evidence="1" id="KW-0560">Oxidoreductase</keyword>
<dbReference type="InterPro" id="IPR002539">
    <property type="entry name" value="MaoC-like_dom"/>
</dbReference>
<dbReference type="PANTHER" id="PTHR43111">
    <property type="entry name" value="ALDEHYDE DEHYDROGENASE B-RELATED"/>
    <property type="match status" value="1"/>
</dbReference>
<sequence>MILESYINGHWTAGDDNNTRNMYDAITGEVIGLTSTEGLDIASALQYGRDHGKALRDMTFQQRGNMIKKLALYLNKRKEAFYEVSYKTGATRADSWVDIEGGFGNLFANASLRKLFPDQSYAVEGDPIDLSRGGRFMAHHILVPKKGVAVHINAFNFPVWGMLEKCAVNWMAGMPAVVLPAPQTAFLTEAVVREIINSGILPSGALQLLSGLTTSILDTVGSQDVVTFTGSAHTGRQLKVHPRLTEESVPFTMEADSLNASILGPDAVPGTPEFDLFIKEVRKEMTSKCGQKCTAIRRVLVPSNLMEDVQIALGKQLDRTVIGDPKLREVRMGALINNDQREAIKTQIGKIAATAQMVYGSLDTIDAIGADGEKGAFISPILLREDHPFKNTQVHEIEAFGPVSTLMPYDGVEEAIQLAQMGKGSLVSSVVTADNAFAKAYTIEAASHHGRILTLNRDSAPQSTGHGSPLPLLVHGGPGRAGGGEEMGGLRGIKHYMQRCAVQGSPTSLTEITGIYQPNGAYKEAEKHPFAYHYEDIKPGMSLQTHKRTLTDTDIQNFANLTWDHFYAHTDITSLDGSIFKKRTAHGYFIISAAAGLFVYPNKGPVSANYGLEDIRFLRPLYHNDTIYVRLTCKEKRERDVSGREHPSGIVKWYVEVFDAEPVDYENGKTDEEATALVAVATILTMVEKKQTTFVEMTDEKIKECLSKLTEESTAQWGIMTSQHMVEHLEYSYRVAGNQIQDFEISTPEKYIDKVGATLWDYEKMPQNYEMPLMKKGAVEELHHPDLETAKKKFWEAKEVYETYYKKNPKGTAKSPVFGYLTKYEWYLQERKHLNHHFEQFGLL</sequence>
<dbReference type="RefSeq" id="WP_379978131.1">
    <property type="nucleotide sequence ID" value="NZ_JBHSFV010000004.1"/>
</dbReference>
<dbReference type="InterPro" id="IPR029069">
    <property type="entry name" value="HotDog_dom_sf"/>
</dbReference>
<dbReference type="InterPro" id="IPR016161">
    <property type="entry name" value="Ald_DH/histidinol_DH"/>
</dbReference>
<comment type="caution">
    <text evidence="4">The sequence shown here is derived from an EMBL/GenBank/DDBJ whole genome shotgun (WGS) entry which is preliminary data.</text>
</comment>
<name>A0ABV9HWL6_9FLAO</name>
<dbReference type="InterPro" id="IPR016163">
    <property type="entry name" value="Ald_DH_C"/>
</dbReference>
<dbReference type="SUPFAM" id="SSF53720">
    <property type="entry name" value="ALDH-like"/>
    <property type="match status" value="1"/>
</dbReference>
<dbReference type="Gene3D" id="3.40.605.10">
    <property type="entry name" value="Aldehyde Dehydrogenase, Chain A, domain 1"/>
    <property type="match status" value="1"/>
</dbReference>
<dbReference type="Pfam" id="PF00171">
    <property type="entry name" value="Aldedh"/>
    <property type="match status" value="1"/>
</dbReference>
<evidence type="ECO:0000259" key="3">
    <source>
        <dbReference type="Pfam" id="PF01575"/>
    </source>
</evidence>
<feature type="domain" description="Aldehyde dehydrogenase" evidence="2">
    <location>
        <begin position="11"/>
        <end position="498"/>
    </location>
</feature>
<dbReference type="InterPro" id="IPR015590">
    <property type="entry name" value="Aldehyde_DH_dom"/>
</dbReference>
<reference evidence="5" key="1">
    <citation type="journal article" date="2019" name="Int. J. Syst. Evol. Microbiol.">
        <title>The Global Catalogue of Microorganisms (GCM) 10K type strain sequencing project: providing services to taxonomists for standard genome sequencing and annotation.</title>
        <authorList>
            <consortium name="The Broad Institute Genomics Platform"/>
            <consortium name="The Broad Institute Genome Sequencing Center for Infectious Disease"/>
            <person name="Wu L."/>
            <person name="Ma J."/>
        </authorList>
    </citation>
    <scope>NUCLEOTIDE SEQUENCE [LARGE SCALE GENOMIC DNA]</scope>
    <source>
        <strain evidence="5">YJ-61-S</strain>
    </source>
</reference>
<dbReference type="Proteomes" id="UP001596043">
    <property type="component" value="Unassembled WGS sequence"/>
</dbReference>
<dbReference type="InterPro" id="IPR011966">
    <property type="entry name" value="PaaN-DH"/>
</dbReference>
<dbReference type="NCBIfam" id="TIGR02278">
    <property type="entry name" value="PaaN-DH"/>
    <property type="match status" value="1"/>
</dbReference>